<protein>
    <submittedName>
        <fullName evidence="2">Polyprotein of L1-like non-LTR Retrotransposon Zorro 3</fullName>
    </submittedName>
</protein>
<feature type="non-terminal residue" evidence="2">
    <location>
        <position position="306"/>
    </location>
</feature>
<dbReference type="EMBL" id="NCKW01000896">
    <property type="protein sequence ID" value="POM79902.1"/>
    <property type="molecule type" value="Genomic_DNA"/>
</dbReference>
<proteinExistence type="predicted"/>
<comment type="caution">
    <text evidence="2">The sequence shown here is derived from an EMBL/GenBank/DDBJ whole genome shotgun (WGS) entry which is preliminary data.</text>
</comment>
<dbReference type="InterPro" id="IPR043502">
    <property type="entry name" value="DNA/RNA_pol_sf"/>
</dbReference>
<dbReference type="SUPFAM" id="SSF56672">
    <property type="entry name" value="DNA/RNA polymerases"/>
    <property type="match status" value="1"/>
</dbReference>
<dbReference type="OrthoDB" id="161877at2759"/>
<accession>A0A2P4YQ17</accession>
<dbReference type="PROSITE" id="PS50878">
    <property type="entry name" value="RT_POL"/>
    <property type="match status" value="1"/>
</dbReference>
<dbReference type="Pfam" id="PF00078">
    <property type="entry name" value="RVT_1"/>
    <property type="match status" value="1"/>
</dbReference>
<dbReference type="Proteomes" id="UP000237271">
    <property type="component" value="Unassembled WGS sequence"/>
</dbReference>
<feature type="domain" description="Reverse transcriptase" evidence="1">
    <location>
        <begin position="26"/>
        <end position="296"/>
    </location>
</feature>
<keyword evidence="3" id="KW-1185">Reference proteome</keyword>
<organism evidence="2 3">
    <name type="scientific">Phytophthora palmivora</name>
    <dbReference type="NCBI Taxonomy" id="4796"/>
    <lineage>
        <taxon>Eukaryota</taxon>
        <taxon>Sar</taxon>
        <taxon>Stramenopiles</taxon>
        <taxon>Oomycota</taxon>
        <taxon>Peronosporomycetes</taxon>
        <taxon>Peronosporales</taxon>
        <taxon>Peronosporaceae</taxon>
        <taxon>Phytophthora</taxon>
    </lineage>
</organism>
<dbReference type="CDD" id="cd01650">
    <property type="entry name" value="RT_nLTR_like"/>
    <property type="match status" value="1"/>
</dbReference>
<dbReference type="AlphaFoldDB" id="A0A2P4YQ17"/>
<evidence type="ECO:0000313" key="3">
    <source>
        <dbReference type="Proteomes" id="UP000237271"/>
    </source>
</evidence>
<name>A0A2P4YQ17_9STRA</name>
<dbReference type="InterPro" id="IPR000477">
    <property type="entry name" value="RT_dom"/>
</dbReference>
<sequence>MHEEWSIPRFVAPEVFGQCLEIVFNDRLKRGNLLASQRKSAVVLLHKKGSRADPGNYRPIALIPVDVKILSKALTYRLQSVIPKLIHPDQKGFVRGRSIQHHVRSLADLQDLVTSRDEEAYALFLDFQKALDRVNWDYMFRLLERMGIGDGFTRWVKLLYTDPQAHLLINGIIQPALYPTRGVKQGDPLSPLLFILTIEPLGNMLRSHEEYGVCVNDDDTATSIFFADDSTLLGSSIPNLQAQLEIVEEYCFGSGAQLNLSKSVLLALNRGHDCPQMPGVQVLGRSEAVKYLGIPFSQTPVDARIS</sequence>
<dbReference type="PANTHER" id="PTHR19446">
    <property type="entry name" value="REVERSE TRANSCRIPTASES"/>
    <property type="match status" value="1"/>
</dbReference>
<gene>
    <name evidence="2" type="ORF">PHPALM_2325</name>
</gene>
<reference evidence="2 3" key="1">
    <citation type="journal article" date="2017" name="Genome Biol. Evol.">
        <title>Phytophthora megakarya and P. palmivora, closely related causal agents of cacao black pod rot, underwent increases in genome sizes and gene numbers by different mechanisms.</title>
        <authorList>
            <person name="Ali S.S."/>
            <person name="Shao J."/>
            <person name="Lary D.J."/>
            <person name="Kronmiller B."/>
            <person name="Shen D."/>
            <person name="Strem M.D."/>
            <person name="Amoako-Attah I."/>
            <person name="Akrofi A.Y."/>
            <person name="Begoude B.A."/>
            <person name="Ten Hoopen G.M."/>
            <person name="Coulibaly K."/>
            <person name="Kebe B.I."/>
            <person name="Melnick R.L."/>
            <person name="Guiltinan M.J."/>
            <person name="Tyler B.M."/>
            <person name="Meinhardt L.W."/>
            <person name="Bailey B.A."/>
        </authorList>
    </citation>
    <scope>NUCLEOTIDE SEQUENCE [LARGE SCALE GENOMIC DNA]</scope>
    <source>
        <strain evidence="3">sbr112.9</strain>
    </source>
</reference>
<evidence type="ECO:0000259" key="1">
    <source>
        <dbReference type="PROSITE" id="PS50878"/>
    </source>
</evidence>
<evidence type="ECO:0000313" key="2">
    <source>
        <dbReference type="EMBL" id="POM79902.1"/>
    </source>
</evidence>